<dbReference type="Pfam" id="PF06995">
    <property type="entry name" value="Phage_P2_GpU"/>
    <property type="match status" value="1"/>
</dbReference>
<dbReference type="Proteomes" id="UP000698963">
    <property type="component" value="Unassembled WGS sequence"/>
</dbReference>
<protein>
    <submittedName>
        <fullName evidence="1">Phage tail protein</fullName>
    </submittedName>
</protein>
<organism evidence="1 2">
    <name type="scientific">Mailhella massiliensis</name>
    <dbReference type="NCBI Taxonomy" id="1903261"/>
    <lineage>
        <taxon>Bacteria</taxon>
        <taxon>Pseudomonadati</taxon>
        <taxon>Thermodesulfobacteriota</taxon>
        <taxon>Desulfovibrionia</taxon>
        <taxon>Desulfovibrionales</taxon>
        <taxon>Desulfovibrionaceae</taxon>
        <taxon>Mailhella</taxon>
    </lineage>
</organism>
<dbReference type="RefSeq" id="WP_294488961.1">
    <property type="nucleotide sequence ID" value="NZ_DYZA01000187.1"/>
</dbReference>
<proteinExistence type="predicted"/>
<reference evidence="1" key="1">
    <citation type="journal article" date="2021" name="PeerJ">
        <title>Extensive microbial diversity within the chicken gut microbiome revealed by metagenomics and culture.</title>
        <authorList>
            <person name="Gilroy R."/>
            <person name="Ravi A."/>
            <person name="Getino M."/>
            <person name="Pursley I."/>
            <person name="Horton D.L."/>
            <person name="Alikhan N.F."/>
            <person name="Baker D."/>
            <person name="Gharbi K."/>
            <person name="Hall N."/>
            <person name="Watson M."/>
            <person name="Adriaenssens E.M."/>
            <person name="Foster-Nyarko E."/>
            <person name="Jarju S."/>
            <person name="Secka A."/>
            <person name="Antonio M."/>
            <person name="Oren A."/>
            <person name="Chaudhuri R.R."/>
            <person name="La Ragione R."/>
            <person name="Hildebrand F."/>
            <person name="Pallen M.J."/>
        </authorList>
    </citation>
    <scope>NUCLEOTIDE SEQUENCE</scope>
    <source>
        <strain evidence="1">ChiGjej2B2-19336</strain>
    </source>
</reference>
<dbReference type="EMBL" id="DYZA01000187">
    <property type="protein sequence ID" value="HJD97815.1"/>
    <property type="molecule type" value="Genomic_DNA"/>
</dbReference>
<evidence type="ECO:0000313" key="1">
    <source>
        <dbReference type="EMBL" id="HJD97815.1"/>
    </source>
</evidence>
<name>A0A921AWW2_9BACT</name>
<dbReference type="InterPro" id="IPR009734">
    <property type="entry name" value="Myoviridae_GpU"/>
</dbReference>
<reference evidence="1" key="2">
    <citation type="submission" date="2021-09" db="EMBL/GenBank/DDBJ databases">
        <authorList>
            <person name="Gilroy R."/>
        </authorList>
    </citation>
    <scope>NUCLEOTIDE SEQUENCE</scope>
    <source>
        <strain evidence="1">ChiGjej2B2-19336</strain>
    </source>
</reference>
<sequence length="127" mass="14185">MNIGSLGDIPFETSASFVRTPRDISRKISSRYETHYVLGAKPRLEYLSEDLDSITMQIRLVEIGLIQPEADLARLADLCRQGQVVPLILMGVNCGNVIIESVTERWRGKGESGPFCIDATLELKEYV</sequence>
<gene>
    <name evidence="1" type="ORF">K8W16_09245</name>
</gene>
<accession>A0A921AWW2</accession>
<evidence type="ECO:0000313" key="2">
    <source>
        <dbReference type="Proteomes" id="UP000698963"/>
    </source>
</evidence>
<comment type="caution">
    <text evidence="1">The sequence shown here is derived from an EMBL/GenBank/DDBJ whole genome shotgun (WGS) entry which is preliminary data.</text>
</comment>
<dbReference type="AlphaFoldDB" id="A0A921AWW2"/>